<dbReference type="Pfam" id="PF12094">
    <property type="entry name" value="DUF3570"/>
    <property type="match status" value="2"/>
</dbReference>
<sequence length="372" mass="42586">MSLKYFIWMMISLVALEISSLASSLKDSMSFGINSYSDNADVQVYSPTFSLFKKVSHQWMLGFKMRIDTITAASISNGANSQRVDAVTGASRAEGVLFDDVRYAPTLMATYDDGKNMLSFGAYYSKEADYTGRAVFVNYVRQLNEQNTALGIGISQSSDYWYPVFDRELPRDDRKEGKIDLSLNQLITPGFSLQGVFSYMYSEGFLSSPYHYVLQDGFAKFENYPQTRTGKAFAFKGVYLLNPDNAMNFSYRYYTDDWDIKSHTVNIEELHDFSSHFTSGLRLRYYTQTKSNFVKALGSYSVNDPYFAIDYRMSAFDSYTIGLPFIYKTSKGDKVTASIDYYQTSKNDYIKNWYGVDSIKAVFTTLTYEFEY</sequence>
<evidence type="ECO:0000313" key="1">
    <source>
        <dbReference type="EMBL" id="QOP42517.1"/>
    </source>
</evidence>
<dbReference type="Proteomes" id="UP000593719">
    <property type="component" value="Chromosome"/>
</dbReference>
<proteinExistence type="predicted"/>
<dbReference type="KEGG" id="ssei:FJR45_00515"/>
<name>A0A7M1AYG2_9BACT</name>
<gene>
    <name evidence="1" type="ORF">FJR45_00515</name>
</gene>
<dbReference type="EMBL" id="CP041235">
    <property type="protein sequence ID" value="QOP42517.1"/>
    <property type="molecule type" value="Genomic_DNA"/>
</dbReference>
<keyword evidence="2" id="KW-1185">Reference proteome</keyword>
<dbReference type="InterPro" id="IPR021953">
    <property type="entry name" value="DUF3570"/>
</dbReference>
<organism evidence="1 2">
    <name type="scientific">Sulfurimonas sediminis</name>
    <dbReference type="NCBI Taxonomy" id="2590020"/>
    <lineage>
        <taxon>Bacteria</taxon>
        <taxon>Pseudomonadati</taxon>
        <taxon>Campylobacterota</taxon>
        <taxon>Epsilonproteobacteria</taxon>
        <taxon>Campylobacterales</taxon>
        <taxon>Sulfurimonadaceae</taxon>
        <taxon>Sulfurimonas</taxon>
    </lineage>
</organism>
<dbReference type="AlphaFoldDB" id="A0A7M1AYG2"/>
<dbReference type="RefSeq" id="WP_193150881.1">
    <property type="nucleotide sequence ID" value="NZ_CP041235.1"/>
</dbReference>
<accession>A0A7M1AYG2</accession>
<reference evidence="1 2" key="1">
    <citation type="submission" date="2019-06" db="EMBL/GenBank/DDBJ databases">
        <title>Sulfurimonas gotlandica sp. nov., a chemoautotrophic and psychrotolerant epsilonproteobacterium isolated from a pelagic redoxcline, and an emended description of the genus Sulfurimonas.</title>
        <authorList>
            <person name="Wang S."/>
            <person name="Jiang L."/>
            <person name="Shao Z."/>
        </authorList>
    </citation>
    <scope>NUCLEOTIDE SEQUENCE [LARGE SCALE GENOMIC DNA]</scope>
    <source>
        <strain evidence="1 2">S2-6</strain>
    </source>
</reference>
<protein>
    <submittedName>
        <fullName evidence="1">DUF3570 domain-containing protein</fullName>
    </submittedName>
</protein>
<evidence type="ECO:0000313" key="2">
    <source>
        <dbReference type="Proteomes" id="UP000593719"/>
    </source>
</evidence>